<feature type="region of interest" description="Disordered" evidence="1">
    <location>
        <begin position="1"/>
        <end position="23"/>
    </location>
</feature>
<proteinExistence type="predicted"/>
<evidence type="ECO:0000313" key="3">
    <source>
        <dbReference type="Proteomes" id="UP000053237"/>
    </source>
</evidence>
<dbReference type="OrthoDB" id="70340at2759"/>
<evidence type="ECO:0000313" key="2">
    <source>
        <dbReference type="EMBL" id="CCI41762.1"/>
    </source>
</evidence>
<accession>A0A024G504</accession>
<evidence type="ECO:0000256" key="1">
    <source>
        <dbReference type="SAM" id="MobiDB-lite"/>
    </source>
</evidence>
<sequence length="899" mass="103263">MFGWSEKLSFTDSPPIDRESSSTHLRFTSQLHHQLRNLSKTREWTVFSPRGSTNHNYDQAQSLVAGPDKKHIELNGWELEKKVVALTEMKALLQEPYFYYSDWGADNKKENVKIDRPIREGGRSKVANSRNLCVDTSQSIEQQEKTHSYLWEQYYRSVPFKKTLPLVMGQTCLLSLWEYLLDMCEVLPIRNRSRGIFLQLAACISRRAEFIQGYQLFEQTDLISVDLEVLERFHKLLCRGAHFAASQLNRSLTIPPESLQYIGEMYAAIYLRLPSTSSTIIAAVNEGRSKMVMSPRKGKSIEREKIVSSPTNTGYESQGDWHEIKQNRIDTDMGAIDSRECKQLVLSQFFAHMKTEESPVINEGYCKAKGSSRLIYKDVNVTLRVAFEQHMAEFEDSDCIAFISSIPLLFSSSKTQALLMDRNVISSNDLEKMLQPFLNRLRQPARENILLVPFTVALFRDVRYWHQGIFQSGQVHGSKVKVPNAMIWHCVPGYFVLVRSVFNLFRQICRRRARGSVNPISLTLKPIGLISCLKEHVENPLEDYWAAYWHHRDLAPILDDFTEIFQNNWLVNPFVQVALEGTNILDSASVNYSITILQRLLMIAAFTCPRSGRRQLWSSQHDCVRGIVPRFVLNVSVTFDSDYFIKAIQTALGSLHVEILLKIMTFVYTTIALIPPNGRQRLFGETLLRENFFNFFLHWNEEVRKIFCHLVVYRMALSNRLALPCSSDRVLLANTPYFEASESSPINSPVTMYWTQLSDLAQTIFRSPNGTGGSETHESSGARAVRDLLRWDTSARLRREHSSAKNAIFRESLSDEELSVDLSLVSKLDVVFKMLADQLKHNAHPPYFERRLEIYVEKAMAQYVFLLKGYYDAAFDRPQAIPTPPSLEFNITYCAFRGG</sequence>
<dbReference type="InParanoid" id="A0A024G504"/>
<protein>
    <submittedName>
        <fullName evidence="2">Uncharacterized protein</fullName>
    </submittedName>
</protein>
<reference evidence="2 3" key="1">
    <citation type="submission" date="2012-05" db="EMBL/GenBank/DDBJ databases">
        <title>Recombination and specialization in a pathogen metapopulation.</title>
        <authorList>
            <person name="Gardiner A."/>
            <person name="Kemen E."/>
            <person name="Schultz-Larsen T."/>
            <person name="MacLean D."/>
            <person name="Van Oosterhout C."/>
            <person name="Jones J.D.G."/>
        </authorList>
    </citation>
    <scope>NUCLEOTIDE SEQUENCE [LARGE SCALE GENOMIC DNA]</scope>
    <source>
        <strain evidence="2 3">Ac Nc2</strain>
    </source>
</reference>
<keyword evidence="3" id="KW-1185">Reference proteome</keyword>
<organism evidence="2 3">
    <name type="scientific">Albugo candida</name>
    <dbReference type="NCBI Taxonomy" id="65357"/>
    <lineage>
        <taxon>Eukaryota</taxon>
        <taxon>Sar</taxon>
        <taxon>Stramenopiles</taxon>
        <taxon>Oomycota</taxon>
        <taxon>Peronosporomycetes</taxon>
        <taxon>Albuginales</taxon>
        <taxon>Albuginaceae</taxon>
        <taxon>Albugo</taxon>
    </lineage>
</organism>
<dbReference type="Proteomes" id="UP000053237">
    <property type="component" value="Unassembled WGS sequence"/>
</dbReference>
<dbReference type="InterPro" id="IPR013887">
    <property type="entry name" value="UPF0592"/>
</dbReference>
<dbReference type="PANTHER" id="PTHR35397">
    <property type="entry name" value="C2 DOMAIN-CONTAINING PROTEIN-RELATED"/>
    <property type="match status" value="1"/>
</dbReference>
<gene>
    <name evidence="2" type="ORF">BN9_025460</name>
</gene>
<dbReference type="Pfam" id="PF08578">
    <property type="entry name" value="DUF1765"/>
    <property type="match status" value="1"/>
</dbReference>
<name>A0A024G504_9STRA</name>
<comment type="caution">
    <text evidence="2">The sequence shown here is derived from an EMBL/GenBank/DDBJ whole genome shotgun (WGS) entry which is preliminary data.</text>
</comment>
<dbReference type="PANTHER" id="PTHR35397:SF1">
    <property type="entry name" value="ARMADILLO-LIKE HELICAL DOMAIN-CONTAINING PROTEIN"/>
    <property type="match status" value="1"/>
</dbReference>
<dbReference type="EMBL" id="CAIX01000024">
    <property type="protein sequence ID" value="CCI41762.1"/>
    <property type="molecule type" value="Genomic_DNA"/>
</dbReference>
<dbReference type="AlphaFoldDB" id="A0A024G504"/>
<dbReference type="STRING" id="65357.A0A024G504"/>